<dbReference type="Proteomes" id="UP000038045">
    <property type="component" value="Unplaced"/>
</dbReference>
<sequence length="189" mass="21775">MASILFANTFLTTRGSLGFSFKNCPASRAYWIITHFSIQFLIFSNGKSHIVVPIYPRKNDLNFFICGTLKQPKITDIKIGFSLLPDDNGMDYLSDIDALEDSLTCDGTHKADKYYHFGYMTEESNFMGAIFMDKIDACISEEYKLYPGPTILFYGKKGIEKKVYYSHPIYKLMDMHIRESLSLYEKIAW</sequence>
<dbReference type="WBParaSite" id="PTRK_0000309500.1">
    <property type="protein sequence ID" value="PTRK_0000309500.1"/>
    <property type="gene ID" value="PTRK_0000309500"/>
</dbReference>
<keyword evidence="1" id="KW-1185">Reference proteome</keyword>
<accession>A0A0N4Z7E4</accession>
<dbReference type="AlphaFoldDB" id="A0A0N4Z7E4"/>
<name>A0A0N4Z7E4_PARTI</name>
<evidence type="ECO:0000313" key="1">
    <source>
        <dbReference type="Proteomes" id="UP000038045"/>
    </source>
</evidence>
<organism evidence="1 2">
    <name type="scientific">Parastrongyloides trichosuri</name>
    <name type="common">Possum-specific nematode worm</name>
    <dbReference type="NCBI Taxonomy" id="131310"/>
    <lineage>
        <taxon>Eukaryota</taxon>
        <taxon>Metazoa</taxon>
        <taxon>Ecdysozoa</taxon>
        <taxon>Nematoda</taxon>
        <taxon>Chromadorea</taxon>
        <taxon>Rhabditida</taxon>
        <taxon>Tylenchina</taxon>
        <taxon>Panagrolaimomorpha</taxon>
        <taxon>Strongyloidoidea</taxon>
        <taxon>Strongyloididae</taxon>
        <taxon>Parastrongyloides</taxon>
    </lineage>
</organism>
<proteinExistence type="predicted"/>
<reference evidence="2" key="1">
    <citation type="submission" date="2017-02" db="UniProtKB">
        <authorList>
            <consortium name="WormBaseParasite"/>
        </authorList>
    </citation>
    <scope>IDENTIFICATION</scope>
</reference>
<protein>
    <submittedName>
        <fullName evidence="2">Peptidase S1 domain-containing protein</fullName>
    </submittedName>
</protein>
<evidence type="ECO:0000313" key="2">
    <source>
        <dbReference type="WBParaSite" id="PTRK_0000309500.1"/>
    </source>
</evidence>